<feature type="transmembrane region" description="Helical" evidence="7">
    <location>
        <begin position="266"/>
        <end position="286"/>
    </location>
</feature>
<protein>
    <submittedName>
        <fullName evidence="9">Putative lipopolysaccharide biosynthesis related protein</fullName>
    </submittedName>
</protein>
<evidence type="ECO:0000313" key="9">
    <source>
        <dbReference type="EMBL" id="ABB23638.1"/>
    </source>
</evidence>
<evidence type="ECO:0000256" key="1">
    <source>
        <dbReference type="ARBA" id="ARBA00004141"/>
    </source>
</evidence>
<feature type="transmembrane region" description="Helical" evidence="7">
    <location>
        <begin position="38"/>
        <end position="56"/>
    </location>
</feature>
<evidence type="ECO:0000256" key="2">
    <source>
        <dbReference type="ARBA" id="ARBA00006464"/>
    </source>
</evidence>
<comment type="subcellular location">
    <subcellularLocation>
        <location evidence="1">Membrane</location>
        <topology evidence="1">Multi-pass membrane protein</topology>
    </subcellularLocation>
</comment>
<feature type="transmembrane region" description="Helical" evidence="7">
    <location>
        <begin position="77"/>
        <end position="98"/>
    </location>
</feature>
<dbReference type="NCBIfam" id="TIGR03025">
    <property type="entry name" value="EPS_sugtrans"/>
    <property type="match status" value="1"/>
</dbReference>
<dbReference type="AlphaFoldDB" id="Q3B4U3"/>
<dbReference type="InterPro" id="IPR003362">
    <property type="entry name" value="Bact_transf"/>
</dbReference>
<dbReference type="Proteomes" id="UP000002709">
    <property type="component" value="Chromosome"/>
</dbReference>
<keyword evidence="4 7" id="KW-0812">Transmembrane</keyword>
<dbReference type="GO" id="GO:0016020">
    <property type="term" value="C:membrane"/>
    <property type="evidence" value="ECO:0007669"/>
    <property type="project" value="UniProtKB-SubCell"/>
</dbReference>
<dbReference type="InterPro" id="IPR017475">
    <property type="entry name" value="EPS_sugar_tfrase"/>
</dbReference>
<sequence length="450" mass="50715">MGHWAREQLLRLFDALLWLVGAYVAGSLWLGVPLEAKGWIHLMLAYVFPLIAFMIYPSMGCYRSWRSIDYLSVVKPVVLSILVVGLSALTITFLMHEIGALSRVWFMLTLSFVLGTAVSVRLVAVGIMRWLRRNGCDLRRIILVGDAERLAYMRQSVSEHPGFGFSIVSTLGYEDGAAASILDAMAGQNIDEVWMALSPEKMERMDSLLGALSQSPVSVRWIPDIRWHALLNSREENLMGHPSLLLNATAIDGSQGRLLKSIFDRLFSLLVLLLLSPLLLLIAVLVKLSSPGPIIFHQARQGISGKPFQCLKFRTMVTHREESGLTQATVNDSRVTPLGAFLRKTSLDELPQFFNVLAGDMSVVGPRPHAIQHNEFYTKQVYGYMQRYRTKPGITGWAQINGYRGETDTLQKMVKRVEYDIYYMKNWSFLLDLKIIFATAFSGWMGRNAY</sequence>
<feature type="transmembrane region" description="Helical" evidence="7">
    <location>
        <begin position="12"/>
        <end position="32"/>
    </location>
</feature>
<accession>Q3B4U3</accession>
<evidence type="ECO:0000256" key="5">
    <source>
        <dbReference type="ARBA" id="ARBA00022989"/>
    </source>
</evidence>
<dbReference type="KEGG" id="plt:Plut_0765"/>
<keyword evidence="5 7" id="KW-1133">Transmembrane helix</keyword>
<dbReference type="Pfam" id="PF02397">
    <property type="entry name" value="Bac_transf"/>
    <property type="match status" value="1"/>
</dbReference>
<dbReference type="eggNOG" id="COG2148">
    <property type="taxonomic scope" value="Bacteria"/>
</dbReference>
<dbReference type="HOGENOM" id="CLU_024920_0_1_10"/>
<evidence type="ECO:0000256" key="6">
    <source>
        <dbReference type="ARBA" id="ARBA00023136"/>
    </source>
</evidence>
<dbReference type="Pfam" id="PF13727">
    <property type="entry name" value="CoA_binding_3"/>
    <property type="match status" value="1"/>
</dbReference>
<gene>
    <name evidence="9" type="ordered locus">Plut_0765</name>
</gene>
<keyword evidence="6 7" id="KW-0472">Membrane</keyword>
<keyword evidence="10" id="KW-1185">Reference proteome</keyword>
<dbReference type="GO" id="GO:0016780">
    <property type="term" value="F:phosphotransferase activity, for other substituted phosphate groups"/>
    <property type="evidence" value="ECO:0007669"/>
    <property type="project" value="TreeGrafter"/>
</dbReference>
<reference evidence="10" key="1">
    <citation type="submission" date="2005-08" db="EMBL/GenBank/DDBJ databases">
        <title>Complete sequence of Pelodictyon luteolum DSM 273.</title>
        <authorList>
            <consortium name="US DOE Joint Genome Institute"/>
            <person name="Copeland A."/>
            <person name="Lucas S."/>
            <person name="Lapidus A."/>
            <person name="Barry K."/>
            <person name="Detter J.C."/>
            <person name="Glavina T."/>
            <person name="Hammon N."/>
            <person name="Israni S."/>
            <person name="Pitluck S."/>
            <person name="Bryant D."/>
            <person name="Schmutz J."/>
            <person name="Larimer F."/>
            <person name="Land M."/>
            <person name="Kyrpides N."/>
            <person name="Ivanova N."/>
            <person name="Richardson P."/>
        </authorList>
    </citation>
    <scope>NUCLEOTIDE SEQUENCE [LARGE SCALE GENOMIC DNA]</scope>
    <source>
        <strain evidence="10">DSM 273 / BCRC 81028 / 2530</strain>
    </source>
</reference>
<dbReference type="EMBL" id="CP000096">
    <property type="protein sequence ID" value="ABB23638.1"/>
    <property type="molecule type" value="Genomic_DNA"/>
</dbReference>
<name>Q3B4U3_CHLL3</name>
<evidence type="ECO:0000256" key="3">
    <source>
        <dbReference type="ARBA" id="ARBA00022679"/>
    </source>
</evidence>
<dbReference type="NCBIfam" id="TIGR03023">
    <property type="entry name" value="WcaJ_sugtrans"/>
    <property type="match status" value="1"/>
</dbReference>
<dbReference type="STRING" id="319225.Plut_0765"/>
<feature type="domain" description="Bacterial sugar transferase" evidence="8">
    <location>
        <begin position="260"/>
        <end position="441"/>
    </location>
</feature>
<evidence type="ECO:0000256" key="7">
    <source>
        <dbReference type="SAM" id="Phobius"/>
    </source>
</evidence>
<evidence type="ECO:0000256" key="4">
    <source>
        <dbReference type="ARBA" id="ARBA00022692"/>
    </source>
</evidence>
<proteinExistence type="inferred from homology"/>
<feature type="transmembrane region" description="Helical" evidence="7">
    <location>
        <begin position="104"/>
        <end position="131"/>
    </location>
</feature>
<dbReference type="PANTHER" id="PTHR30576:SF0">
    <property type="entry name" value="UNDECAPRENYL-PHOSPHATE N-ACETYLGALACTOSAMINYL 1-PHOSPHATE TRANSFERASE-RELATED"/>
    <property type="match status" value="1"/>
</dbReference>
<comment type="similarity">
    <text evidence="2">Belongs to the bacterial sugar transferase family.</text>
</comment>
<dbReference type="PANTHER" id="PTHR30576">
    <property type="entry name" value="COLANIC BIOSYNTHESIS UDP-GLUCOSE LIPID CARRIER TRANSFERASE"/>
    <property type="match status" value="1"/>
</dbReference>
<evidence type="ECO:0000313" key="10">
    <source>
        <dbReference type="Proteomes" id="UP000002709"/>
    </source>
</evidence>
<keyword evidence="3" id="KW-0808">Transferase</keyword>
<evidence type="ECO:0000259" key="8">
    <source>
        <dbReference type="Pfam" id="PF02397"/>
    </source>
</evidence>
<organism evidence="9 10">
    <name type="scientific">Chlorobium luteolum (strain DSM 273 / BCRC 81028 / 2530)</name>
    <name type="common">Pelodictyon luteolum</name>
    <dbReference type="NCBI Taxonomy" id="319225"/>
    <lineage>
        <taxon>Bacteria</taxon>
        <taxon>Pseudomonadati</taxon>
        <taxon>Chlorobiota</taxon>
        <taxon>Chlorobiia</taxon>
        <taxon>Chlorobiales</taxon>
        <taxon>Chlorobiaceae</taxon>
        <taxon>Chlorobium/Pelodictyon group</taxon>
        <taxon>Pelodictyon</taxon>
    </lineage>
</organism>
<dbReference type="InterPro" id="IPR017473">
    <property type="entry name" value="Undecaprenyl-P_gluc_Ptfrase"/>
</dbReference>